<protein>
    <submittedName>
        <fullName evidence="1">DOMON-like domain-containing protein</fullName>
    </submittedName>
</protein>
<evidence type="ECO:0000313" key="1">
    <source>
        <dbReference type="EMBL" id="QNN65822.1"/>
    </source>
</evidence>
<dbReference type="AlphaFoldDB" id="A0A7G9SD97"/>
<dbReference type="KEGG" id="srhi:H9L12_04580"/>
<organism evidence="1 2">
    <name type="scientific">Sphingomonas rhizophila</name>
    <dbReference type="NCBI Taxonomy" id="2071607"/>
    <lineage>
        <taxon>Bacteria</taxon>
        <taxon>Pseudomonadati</taxon>
        <taxon>Pseudomonadota</taxon>
        <taxon>Alphaproteobacteria</taxon>
        <taxon>Sphingomonadales</taxon>
        <taxon>Sphingomonadaceae</taxon>
        <taxon>Sphingomonas</taxon>
    </lineage>
</organism>
<dbReference type="EMBL" id="CP060717">
    <property type="protein sequence ID" value="QNN65822.1"/>
    <property type="molecule type" value="Genomic_DNA"/>
</dbReference>
<gene>
    <name evidence="1" type="ORF">H9L12_04580</name>
</gene>
<dbReference type="RefSeq" id="WP_187542807.1">
    <property type="nucleotide sequence ID" value="NZ_CP060717.1"/>
</dbReference>
<dbReference type="Proteomes" id="UP000515955">
    <property type="component" value="Chromosome"/>
</dbReference>
<name>A0A7G9SD97_9SPHN</name>
<sequence length="180" mass="19633">MHSYPLIAHPSTPAETAALKIWVNVSHSAAFGRDATVDMTFCVGAPASRFTIPTAEDPSRRDELWKATCFEAFLRPDGLGGYTEWNFAPSGDWASYSFEGPRAGMQPAEVAAPPYIRLEDNLTWWAVGATIAVPADLTFQLGLTAVLEERDGSKSYWALDHGNDAPDFHDPSCFLARLPG</sequence>
<evidence type="ECO:0000313" key="2">
    <source>
        <dbReference type="Proteomes" id="UP000515955"/>
    </source>
</evidence>
<accession>A0A7G9SD97</accession>
<keyword evidence="2" id="KW-1185">Reference proteome</keyword>
<proteinExistence type="predicted"/>
<reference evidence="1 2" key="1">
    <citation type="submission" date="2020-08" db="EMBL/GenBank/DDBJ databases">
        <title>Genome sequence of Sphingomonas rhizophila KACC 19189T.</title>
        <authorList>
            <person name="Hyun D.-W."/>
            <person name="Bae J.-W."/>
        </authorList>
    </citation>
    <scope>NUCLEOTIDE SEQUENCE [LARGE SCALE GENOMIC DNA]</scope>
    <source>
        <strain evidence="1 2">KACC 19189</strain>
    </source>
</reference>
<dbReference type="CDD" id="cd09627">
    <property type="entry name" value="DOMON_murB_like"/>
    <property type="match status" value="1"/>
</dbReference>
<dbReference type="Gene3D" id="2.60.40.1190">
    <property type="match status" value="1"/>
</dbReference>